<dbReference type="PANTHER" id="PTHR30217">
    <property type="entry name" value="PEPTIDASE U32 FAMILY"/>
    <property type="match status" value="1"/>
</dbReference>
<dbReference type="AlphaFoldDB" id="K2GZL6"/>
<dbReference type="EMBL" id="AMFJ01000258">
    <property type="protein sequence ID" value="EKE28970.1"/>
    <property type="molecule type" value="Genomic_DNA"/>
</dbReference>
<proteinExistence type="predicted"/>
<comment type="caution">
    <text evidence="1">The sequence shown here is derived from an EMBL/GenBank/DDBJ whole genome shotgun (WGS) entry which is preliminary data.</text>
</comment>
<name>K2GZL6_9BACT</name>
<reference evidence="1" key="1">
    <citation type="journal article" date="2012" name="Science">
        <title>Fermentation, hydrogen, and sulfur metabolism in multiple uncultivated bacterial phyla.</title>
        <authorList>
            <person name="Wrighton K.C."/>
            <person name="Thomas B.C."/>
            <person name="Sharon I."/>
            <person name="Miller C.S."/>
            <person name="Castelle C.J."/>
            <person name="VerBerkmoes N.C."/>
            <person name="Wilkins M.J."/>
            <person name="Hettich R.L."/>
            <person name="Lipton M.S."/>
            <person name="Williams K.H."/>
            <person name="Long P.E."/>
            <person name="Banfield J.F."/>
        </authorList>
    </citation>
    <scope>NUCLEOTIDE SEQUENCE [LARGE SCALE GENOMIC DNA]</scope>
</reference>
<accession>K2GZL6</accession>
<dbReference type="InterPro" id="IPR001539">
    <property type="entry name" value="Peptidase_U32"/>
</dbReference>
<dbReference type="InterPro" id="IPR051454">
    <property type="entry name" value="RNA/ubiquinone_mod_enzymes"/>
</dbReference>
<dbReference type="Pfam" id="PF01136">
    <property type="entry name" value="Peptidase_U32"/>
    <property type="match status" value="1"/>
</dbReference>
<organism evidence="1">
    <name type="scientific">uncultured bacterium</name>
    <name type="common">gcode 4</name>
    <dbReference type="NCBI Taxonomy" id="1234023"/>
    <lineage>
        <taxon>Bacteria</taxon>
        <taxon>environmental samples</taxon>
    </lineage>
</organism>
<protein>
    <submittedName>
        <fullName evidence="1">Peptidase U32</fullName>
    </submittedName>
</protein>
<gene>
    <name evidence="1" type="ORF">ACD_2C00258G0010</name>
</gene>
<evidence type="ECO:0000313" key="1">
    <source>
        <dbReference type="EMBL" id="EKE28970.1"/>
    </source>
</evidence>
<sequence>MKVLVPVKNKDFWIKLIDAWAHEIYFWVVSKSWQESHEFTSILNRRDWALANVQSNSDAIELMEYAKGKWAESYITLNNSPIVDDAKWIYREIENIISLKPDAIIVKDIWIASMIREIDSQIPLHCSSLNQVINSKAVEFWLRNFNITRMIFPRNITIAEIKRITADFPALDFEVFIKNDWCYNTDWVCSSLHLEWLKRWIPYVCNRENLYEFNEKAYEEDFKIILSRESDCKMCLYWHLKEIPNLVSLKIVWREKPLIALLRDLNFILNSIKYAQLTDDEKELVDFNMKLHSKIILSWCAWKNCEYYKW</sequence>